<dbReference type="STRING" id="1220924.W2RP78"/>
<dbReference type="OrthoDB" id="4850726at2759"/>
<dbReference type="InterPro" id="IPR010730">
    <property type="entry name" value="HET"/>
</dbReference>
<dbReference type="EMBL" id="KB822723">
    <property type="protein sequence ID" value="ETN37488.1"/>
    <property type="molecule type" value="Genomic_DNA"/>
</dbReference>
<dbReference type="InterPro" id="IPR052895">
    <property type="entry name" value="HetReg/Transcr_Mod"/>
</dbReference>
<accession>W2RP78</accession>
<gene>
    <name evidence="3" type="ORF">HMPREF1541_07110</name>
</gene>
<dbReference type="HOGENOM" id="CLU_004184_7_2_1"/>
<evidence type="ECO:0000256" key="1">
    <source>
        <dbReference type="SAM" id="MobiDB-lite"/>
    </source>
</evidence>
<proteinExistence type="predicted"/>
<dbReference type="Pfam" id="PF06985">
    <property type="entry name" value="HET"/>
    <property type="match status" value="1"/>
</dbReference>
<dbReference type="Proteomes" id="UP000030752">
    <property type="component" value="Unassembled WGS sequence"/>
</dbReference>
<dbReference type="VEuPathDB" id="FungiDB:HMPREF1541_07110"/>
<dbReference type="Pfam" id="PF26639">
    <property type="entry name" value="Het-6_barrel"/>
    <property type="match status" value="1"/>
</dbReference>
<dbReference type="eggNOG" id="ENOG502S2V9">
    <property type="taxonomic scope" value="Eukaryota"/>
</dbReference>
<evidence type="ECO:0000313" key="4">
    <source>
        <dbReference type="Proteomes" id="UP000030752"/>
    </source>
</evidence>
<sequence>MEPGRTDVRPNAATPSQTRDARPAPLKRLSFDYEGHPLYQQLTIGHAIRLVEIARGATSDPISIRLSIHELSHTPDYDAISYVWGGQADHAVVECNGKDLNITHSLEAALRRVRLLDRPRLVWADAVCINQRNLREKSHHVAFMDLVYRLADHVLIHLGPAEDSVGRDVHELIEEYVVRSTPYHGDITAMPVLPRDDPILDDVRWRSLARVMGLPWFSRAWVIQEAGVARDPRALLGSFDLDYRQLMQLTRWVVRCASQLQSRSSIPLETIHTDWERWSAGWQEQQTYRYSLVDFLSHAKPLGCHESRDHVYAFLGHPLCQQEGEDGIIRPIIRPDYSMPLEEVYRRMTEWMLSHEGMKVLSAAEHNEVSLADDSTPSWVVRWNIHLVWSSFGYYHPFYYRASGSEPEPPQNKTQPLEKPPCKCVLDGPTCTISAIRLDTITQVYQFSADDAHWPVLEVDAKLRTPSGTDLTRLLARIFAATQDSTHFTSVRYTTSDNTGHCLDALSLTLTAGLTNYESAEDDLPTHRADFQAFWGRLLRRLRELPAELQENTVHSSALPSCPHNLNDQLAEQQQQQTLPRTGSGSADRFLYDMSLSCKGRAFFITNGGFWGVGPHVTKMGDECFVVMGARVPFVVRRHLVKAAAEEEKHGDVERAGISVGEPAGAGDCGERYRLVGEAYVHGVMRGEAVTAELDSAGGVGAWRDLVLV</sequence>
<reference evidence="3 4" key="1">
    <citation type="submission" date="2013-03" db="EMBL/GenBank/DDBJ databases">
        <title>The Genome Sequence of Phialophora europaea CBS 101466.</title>
        <authorList>
            <consortium name="The Broad Institute Genomics Platform"/>
            <person name="Cuomo C."/>
            <person name="de Hoog S."/>
            <person name="Gorbushina A."/>
            <person name="Walker B."/>
            <person name="Young S.K."/>
            <person name="Zeng Q."/>
            <person name="Gargeya S."/>
            <person name="Fitzgerald M."/>
            <person name="Haas B."/>
            <person name="Abouelleil A."/>
            <person name="Allen A.W."/>
            <person name="Alvarado L."/>
            <person name="Arachchi H.M."/>
            <person name="Berlin A.M."/>
            <person name="Chapman S.B."/>
            <person name="Gainer-Dewar J."/>
            <person name="Goldberg J."/>
            <person name="Griggs A."/>
            <person name="Gujja S."/>
            <person name="Hansen M."/>
            <person name="Howarth C."/>
            <person name="Imamovic A."/>
            <person name="Ireland A."/>
            <person name="Larimer J."/>
            <person name="McCowan C."/>
            <person name="Murphy C."/>
            <person name="Pearson M."/>
            <person name="Poon T.W."/>
            <person name="Priest M."/>
            <person name="Roberts A."/>
            <person name="Saif S."/>
            <person name="Shea T."/>
            <person name="Sisk P."/>
            <person name="Sykes S."/>
            <person name="Wortman J."/>
            <person name="Nusbaum C."/>
            <person name="Birren B."/>
        </authorList>
    </citation>
    <scope>NUCLEOTIDE SEQUENCE [LARGE SCALE GENOMIC DNA]</scope>
    <source>
        <strain evidence="3 4">CBS 101466</strain>
    </source>
</reference>
<dbReference type="AlphaFoldDB" id="W2RP78"/>
<dbReference type="GeneID" id="19974449"/>
<dbReference type="InParanoid" id="W2RP78"/>
<evidence type="ECO:0000313" key="3">
    <source>
        <dbReference type="EMBL" id="ETN37488.1"/>
    </source>
</evidence>
<keyword evidence="4" id="KW-1185">Reference proteome</keyword>
<protein>
    <recommendedName>
        <fullName evidence="2">Heterokaryon incompatibility domain-containing protein</fullName>
    </recommendedName>
</protein>
<name>W2RP78_CYPE1</name>
<feature type="region of interest" description="Disordered" evidence="1">
    <location>
        <begin position="1"/>
        <end position="24"/>
    </location>
</feature>
<dbReference type="PANTHER" id="PTHR24148:SF64">
    <property type="entry name" value="HETEROKARYON INCOMPATIBILITY DOMAIN-CONTAINING PROTEIN"/>
    <property type="match status" value="1"/>
</dbReference>
<dbReference type="RefSeq" id="XP_008719657.1">
    <property type="nucleotide sequence ID" value="XM_008721435.1"/>
</dbReference>
<feature type="domain" description="Heterokaryon incompatibility" evidence="2">
    <location>
        <begin position="77"/>
        <end position="225"/>
    </location>
</feature>
<organism evidence="3 4">
    <name type="scientific">Cyphellophora europaea (strain CBS 101466)</name>
    <name type="common">Phialophora europaea</name>
    <dbReference type="NCBI Taxonomy" id="1220924"/>
    <lineage>
        <taxon>Eukaryota</taxon>
        <taxon>Fungi</taxon>
        <taxon>Dikarya</taxon>
        <taxon>Ascomycota</taxon>
        <taxon>Pezizomycotina</taxon>
        <taxon>Eurotiomycetes</taxon>
        <taxon>Chaetothyriomycetidae</taxon>
        <taxon>Chaetothyriales</taxon>
        <taxon>Cyphellophoraceae</taxon>
        <taxon>Cyphellophora</taxon>
    </lineage>
</organism>
<dbReference type="PANTHER" id="PTHR24148">
    <property type="entry name" value="ANKYRIN REPEAT DOMAIN-CONTAINING PROTEIN 39 HOMOLOG-RELATED"/>
    <property type="match status" value="1"/>
</dbReference>
<evidence type="ECO:0000259" key="2">
    <source>
        <dbReference type="Pfam" id="PF06985"/>
    </source>
</evidence>